<keyword evidence="3" id="KW-0731">Sigma factor</keyword>
<dbReference type="SUPFAM" id="SSF88946">
    <property type="entry name" value="Sigma2 domain of RNA polymerase sigma factors"/>
    <property type="match status" value="1"/>
</dbReference>
<evidence type="ECO:0000256" key="2">
    <source>
        <dbReference type="ARBA" id="ARBA00023015"/>
    </source>
</evidence>
<evidence type="ECO:0000256" key="5">
    <source>
        <dbReference type="ARBA" id="ARBA00023163"/>
    </source>
</evidence>
<feature type="region of interest" description="Disordered" evidence="6">
    <location>
        <begin position="122"/>
        <end position="152"/>
    </location>
</feature>
<feature type="region of interest" description="Disordered" evidence="6">
    <location>
        <begin position="279"/>
        <end position="305"/>
    </location>
</feature>
<dbReference type="GO" id="GO:0006352">
    <property type="term" value="P:DNA-templated transcription initiation"/>
    <property type="evidence" value="ECO:0007669"/>
    <property type="project" value="InterPro"/>
</dbReference>
<dbReference type="PANTHER" id="PTHR43133">
    <property type="entry name" value="RNA POLYMERASE ECF-TYPE SIGMA FACTO"/>
    <property type="match status" value="1"/>
</dbReference>
<dbReference type="Gene3D" id="1.10.1740.10">
    <property type="match status" value="1"/>
</dbReference>
<dbReference type="OrthoDB" id="3869980at2"/>
<evidence type="ECO:0000256" key="6">
    <source>
        <dbReference type="SAM" id="MobiDB-lite"/>
    </source>
</evidence>
<comment type="similarity">
    <text evidence="1">Belongs to the sigma-70 factor family. ECF subfamily.</text>
</comment>
<protein>
    <submittedName>
        <fullName evidence="7">RNA polymerase subunit sigma-70</fullName>
    </submittedName>
</protein>
<dbReference type="InterPro" id="IPR039425">
    <property type="entry name" value="RNA_pol_sigma-70-like"/>
</dbReference>
<name>A0A6G2BEH4_9ACTN</name>
<evidence type="ECO:0000313" key="8">
    <source>
        <dbReference type="Proteomes" id="UP000473014"/>
    </source>
</evidence>
<dbReference type="Proteomes" id="UP000473014">
    <property type="component" value="Unassembled WGS sequence"/>
</dbReference>
<keyword evidence="2" id="KW-0805">Transcription regulation</keyword>
<proteinExistence type="inferred from homology"/>
<dbReference type="PANTHER" id="PTHR43133:SF8">
    <property type="entry name" value="RNA POLYMERASE SIGMA FACTOR HI_1459-RELATED"/>
    <property type="match status" value="1"/>
</dbReference>
<feature type="compositionally biased region" description="Basic and acidic residues" evidence="6">
    <location>
        <begin position="295"/>
        <end position="305"/>
    </location>
</feature>
<sequence length="305" mass="32110">MTETVSVRAPGNGTRSGTGSGLGTDSGKCRPAGRPAPPEERRGPAGSGPAEAFDRLHRRHAAPLFRQVYLLTGDRRSAGRAVGRAFRLAWERWPEVAVDPDPAGWVRAAAHEYALAPWQRFLPRPRPRRATTPAPANGGDGNGGGSGGTRAPKLPLEALLRLPPVYRRTLLLHDGLGIDLPETAAECEASTAAAAGRLMHAREGLAEYVPELSRVAPDRRRRMIRDLLEEAAAAGPEPETASARAVRGASEGRVRLRTGAAVGMTALLTTAVGLTAVAGPRGQVPERPPAVSVHAPDRDGPADGR</sequence>
<feature type="compositionally biased region" description="Gly residues" evidence="6">
    <location>
        <begin position="14"/>
        <end position="24"/>
    </location>
</feature>
<dbReference type="SUPFAM" id="SSF88659">
    <property type="entry name" value="Sigma3 and sigma4 domains of RNA polymerase sigma factors"/>
    <property type="match status" value="1"/>
</dbReference>
<keyword evidence="8" id="KW-1185">Reference proteome</keyword>
<evidence type="ECO:0000313" key="7">
    <source>
        <dbReference type="EMBL" id="MTE20658.1"/>
    </source>
</evidence>
<feature type="compositionally biased region" description="Gly residues" evidence="6">
    <location>
        <begin position="138"/>
        <end position="148"/>
    </location>
</feature>
<dbReference type="InterPro" id="IPR013325">
    <property type="entry name" value="RNA_pol_sigma_r2"/>
</dbReference>
<dbReference type="GO" id="GO:0003677">
    <property type="term" value="F:DNA binding"/>
    <property type="evidence" value="ECO:0007669"/>
    <property type="project" value="UniProtKB-KW"/>
</dbReference>
<evidence type="ECO:0000256" key="1">
    <source>
        <dbReference type="ARBA" id="ARBA00010641"/>
    </source>
</evidence>
<gene>
    <name evidence="7" type="ORF">F0L17_16385</name>
</gene>
<reference evidence="7 8" key="1">
    <citation type="submission" date="2019-11" db="EMBL/GenBank/DDBJ databases">
        <authorList>
            <person name="Yuan L."/>
        </authorList>
    </citation>
    <scope>NUCLEOTIDE SEQUENCE [LARGE SCALE GENOMIC DNA]</scope>
    <source>
        <strain evidence="7 8">TRM43335</strain>
    </source>
</reference>
<dbReference type="AlphaFoldDB" id="A0A6G2BEH4"/>
<dbReference type="Gene3D" id="1.10.10.10">
    <property type="entry name" value="Winged helix-like DNA-binding domain superfamily/Winged helix DNA-binding domain"/>
    <property type="match status" value="1"/>
</dbReference>
<dbReference type="InterPro" id="IPR013324">
    <property type="entry name" value="RNA_pol_sigma_r3/r4-like"/>
</dbReference>
<comment type="caution">
    <text evidence="7">The sequence shown here is derived from an EMBL/GenBank/DDBJ whole genome shotgun (WGS) entry which is preliminary data.</text>
</comment>
<feature type="region of interest" description="Disordered" evidence="6">
    <location>
        <begin position="1"/>
        <end position="51"/>
    </location>
</feature>
<dbReference type="EMBL" id="WIXO01000001">
    <property type="protein sequence ID" value="MTE20658.1"/>
    <property type="molecule type" value="Genomic_DNA"/>
</dbReference>
<dbReference type="GO" id="GO:0016987">
    <property type="term" value="F:sigma factor activity"/>
    <property type="evidence" value="ECO:0007669"/>
    <property type="project" value="UniProtKB-KW"/>
</dbReference>
<keyword evidence="4" id="KW-0238">DNA-binding</keyword>
<evidence type="ECO:0000256" key="3">
    <source>
        <dbReference type="ARBA" id="ARBA00023082"/>
    </source>
</evidence>
<dbReference type="RefSeq" id="WP_155071667.1">
    <property type="nucleotide sequence ID" value="NZ_WIXO01000001.1"/>
</dbReference>
<dbReference type="InterPro" id="IPR036388">
    <property type="entry name" value="WH-like_DNA-bd_sf"/>
</dbReference>
<accession>A0A6G2BEH4</accession>
<organism evidence="7 8">
    <name type="scientific">Streptomyces taklimakanensis</name>
    <dbReference type="NCBI Taxonomy" id="2569853"/>
    <lineage>
        <taxon>Bacteria</taxon>
        <taxon>Bacillati</taxon>
        <taxon>Actinomycetota</taxon>
        <taxon>Actinomycetes</taxon>
        <taxon>Kitasatosporales</taxon>
        <taxon>Streptomycetaceae</taxon>
        <taxon>Streptomyces</taxon>
    </lineage>
</organism>
<keyword evidence="5" id="KW-0804">Transcription</keyword>
<evidence type="ECO:0000256" key="4">
    <source>
        <dbReference type="ARBA" id="ARBA00023125"/>
    </source>
</evidence>